<dbReference type="Proteomes" id="UP000543419">
    <property type="component" value="Unassembled WGS sequence"/>
</dbReference>
<reference evidence="1 2" key="1">
    <citation type="submission" date="2020-02" db="EMBL/GenBank/DDBJ databases">
        <title>Characterization of phylogenetic diversity of novel bifidobacterial species isolated in Czech ZOOs.</title>
        <authorList>
            <person name="Lugli G.A."/>
            <person name="Vera N.B."/>
            <person name="Ventura M."/>
        </authorList>
    </citation>
    <scope>NUCLEOTIDE SEQUENCE [LARGE SCALE GENOMIC DNA]</scope>
    <source>
        <strain evidence="1 2">DSM 109959</strain>
    </source>
</reference>
<accession>A0A7Y0HYH5</accession>
<dbReference type="EMBL" id="JAAIIG010000020">
    <property type="protein sequence ID" value="NMM99347.1"/>
    <property type="molecule type" value="Genomic_DNA"/>
</dbReference>
<evidence type="ECO:0000313" key="2">
    <source>
        <dbReference type="Proteomes" id="UP000543419"/>
    </source>
</evidence>
<sequence length="209" mass="23520">MSEPFWEGKTLKELEGKRIRAACDEFAIEGHLTKGIPGTLVIEITNRFLGEVFHEENGFAVPTEQSRPTVITLLDDPDYDRIGDFDDVRAGDIAVFSNGNRHQVTDVDPEDRIIRLRAIEAPAASVWADDRMFAYALRPKPQLPDKPGLWVDKNGDLWVFAATDPNVYQGTRLRHDGAWAVTGQRIHTYTDMFAGDNAPFHPYNPEVKA</sequence>
<proteinExistence type="predicted"/>
<gene>
    <name evidence="1" type="ORF">G1C97_2305</name>
</gene>
<protein>
    <submittedName>
        <fullName evidence="1">Uncharacterized protein</fullName>
    </submittedName>
</protein>
<comment type="caution">
    <text evidence="1">The sequence shown here is derived from an EMBL/GenBank/DDBJ whole genome shotgun (WGS) entry which is preliminary data.</text>
</comment>
<dbReference type="AlphaFoldDB" id="A0A7Y0HYH5"/>
<organism evidence="1 2">
    <name type="scientific">Bifidobacterium olomucense</name>
    <dbReference type="NCBI Taxonomy" id="2675324"/>
    <lineage>
        <taxon>Bacteria</taxon>
        <taxon>Bacillati</taxon>
        <taxon>Actinomycetota</taxon>
        <taxon>Actinomycetes</taxon>
        <taxon>Bifidobacteriales</taxon>
        <taxon>Bifidobacteriaceae</taxon>
        <taxon>Bifidobacterium</taxon>
    </lineage>
</organism>
<keyword evidence="2" id="KW-1185">Reference proteome</keyword>
<name>A0A7Y0HYH5_9BIFI</name>
<dbReference type="RefSeq" id="WP_169241893.1">
    <property type="nucleotide sequence ID" value="NZ_JAAIIG010000020.1"/>
</dbReference>
<evidence type="ECO:0000313" key="1">
    <source>
        <dbReference type="EMBL" id="NMM99347.1"/>
    </source>
</evidence>